<reference evidence="1" key="2">
    <citation type="journal article" date="2015" name="Data Brief">
        <title>Shoot transcriptome of the giant reed, Arundo donax.</title>
        <authorList>
            <person name="Barrero R.A."/>
            <person name="Guerrero F.D."/>
            <person name="Moolhuijzen P."/>
            <person name="Goolsby J.A."/>
            <person name="Tidwell J."/>
            <person name="Bellgard S.E."/>
            <person name="Bellgard M.I."/>
        </authorList>
    </citation>
    <scope>NUCLEOTIDE SEQUENCE</scope>
    <source>
        <tissue evidence="1">Shoot tissue taken approximately 20 cm above the soil surface</tissue>
    </source>
</reference>
<organism evidence="1">
    <name type="scientific">Arundo donax</name>
    <name type="common">Giant reed</name>
    <name type="synonym">Donax arundinaceus</name>
    <dbReference type="NCBI Taxonomy" id="35708"/>
    <lineage>
        <taxon>Eukaryota</taxon>
        <taxon>Viridiplantae</taxon>
        <taxon>Streptophyta</taxon>
        <taxon>Embryophyta</taxon>
        <taxon>Tracheophyta</taxon>
        <taxon>Spermatophyta</taxon>
        <taxon>Magnoliopsida</taxon>
        <taxon>Liliopsida</taxon>
        <taxon>Poales</taxon>
        <taxon>Poaceae</taxon>
        <taxon>PACMAD clade</taxon>
        <taxon>Arundinoideae</taxon>
        <taxon>Arundineae</taxon>
        <taxon>Arundo</taxon>
    </lineage>
</organism>
<accession>A0A0A9GHR9</accession>
<name>A0A0A9GHR9_ARUDO</name>
<dbReference type="EMBL" id="GBRH01173281">
    <property type="protein sequence ID" value="JAE24615.1"/>
    <property type="molecule type" value="Transcribed_RNA"/>
</dbReference>
<protein>
    <submittedName>
        <fullName evidence="1">Uncharacterized protein</fullName>
    </submittedName>
</protein>
<dbReference type="AlphaFoldDB" id="A0A0A9GHR9"/>
<evidence type="ECO:0000313" key="1">
    <source>
        <dbReference type="EMBL" id="JAE24615.1"/>
    </source>
</evidence>
<reference evidence="1" key="1">
    <citation type="submission" date="2014-09" db="EMBL/GenBank/DDBJ databases">
        <authorList>
            <person name="Magalhaes I.L.F."/>
            <person name="Oliveira U."/>
            <person name="Santos F.R."/>
            <person name="Vidigal T.H.D.A."/>
            <person name="Brescovit A.D."/>
            <person name="Santos A.J."/>
        </authorList>
    </citation>
    <scope>NUCLEOTIDE SEQUENCE</scope>
    <source>
        <tissue evidence="1">Shoot tissue taken approximately 20 cm above the soil surface</tissue>
    </source>
</reference>
<sequence>MVDNWHPRKRFCWISIWFSSTHNGHIWCSWRRQRKAICSLFCGWNVEYYHWKLYSSQGCERLAFPLLFFNYG</sequence>
<proteinExistence type="predicted"/>